<gene>
    <name evidence="1" type="ORF">CVP05_12085</name>
</gene>
<reference evidence="1 2" key="1">
    <citation type="submission" date="2017-11" db="EMBL/GenBank/DDBJ databases">
        <title>Reclassification of Bisgaard taxon 7 as Conservatibacter flavescens gen. nov., sp. nov.</title>
        <authorList>
            <person name="Christensen H."/>
        </authorList>
    </citation>
    <scope>NUCLEOTIDE SEQUENCE [LARGE SCALE GENOMIC DNA]</scope>
    <source>
        <strain evidence="1 2">7_4</strain>
    </source>
</reference>
<dbReference type="AlphaFoldDB" id="A0A2M8RZG5"/>
<evidence type="ECO:0000313" key="1">
    <source>
        <dbReference type="EMBL" id="PJG84287.1"/>
    </source>
</evidence>
<protein>
    <submittedName>
        <fullName evidence="1">Uncharacterized protein</fullName>
    </submittedName>
</protein>
<accession>A0A2M8RZG5</accession>
<dbReference type="Proteomes" id="UP000229329">
    <property type="component" value="Unassembled WGS sequence"/>
</dbReference>
<dbReference type="EMBL" id="PHHA01000039">
    <property type="protein sequence ID" value="PJG84287.1"/>
    <property type="molecule type" value="Genomic_DNA"/>
</dbReference>
<comment type="caution">
    <text evidence="1">The sequence shown here is derived from an EMBL/GenBank/DDBJ whole genome shotgun (WGS) entry which is preliminary data.</text>
</comment>
<organism evidence="1 2">
    <name type="scientific">Conservatibacter flavescens</name>
    <dbReference type="NCBI Taxonomy" id="28161"/>
    <lineage>
        <taxon>Bacteria</taxon>
        <taxon>Pseudomonadati</taxon>
        <taxon>Pseudomonadota</taxon>
        <taxon>Gammaproteobacteria</taxon>
        <taxon>Pasteurellales</taxon>
        <taxon>Pasteurellaceae</taxon>
        <taxon>Conservatibacter</taxon>
    </lineage>
</organism>
<keyword evidence="2" id="KW-1185">Reference proteome</keyword>
<name>A0A2M8RZG5_9PAST</name>
<sequence length="83" mass="9168">MNRKIQVKWIRGYLAVVFKGYNPPFGFNHAGLAHVKLQGVTGGIHINKEIHRTMAYVAEAYNPSKVTSGIMAKTGLILDVITD</sequence>
<evidence type="ECO:0000313" key="2">
    <source>
        <dbReference type="Proteomes" id="UP000229329"/>
    </source>
</evidence>
<proteinExistence type="predicted"/>